<gene>
    <name evidence="1" type="ORF">RDB_LOCUS9238</name>
</gene>
<protein>
    <submittedName>
        <fullName evidence="1">Uncharacterized protein</fullName>
    </submittedName>
</protein>
<evidence type="ECO:0000313" key="2">
    <source>
        <dbReference type="Proteomes" id="UP000663846"/>
    </source>
</evidence>
<dbReference type="EMBL" id="CAJMWS010000046">
    <property type="protein sequence ID" value="CAE6348465.1"/>
    <property type="molecule type" value="Genomic_DNA"/>
</dbReference>
<name>A0A8H2W8U5_9AGAM</name>
<comment type="caution">
    <text evidence="1">The sequence shown here is derived from an EMBL/GenBank/DDBJ whole genome shotgun (WGS) entry which is preliminary data.</text>
</comment>
<accession>A0A8H2W8U5</accession>
<reference evidence="1" key="1">
    <citation type="submission" date="2021-01" db="EMBL/GenBank/DDBJ databases">
        <authorList>
            <person name="Kaushik A."/>
        </authorList>
    </citation>
    <scope>NUCLEOTIDE SEQUENCE</scope>
    <source>
        <strain evidence="1">AG1-1C</strain>
    </source>
</reference>
<feature type="non-terminal residue" evidence="1">
    <location>
        <position position="1"/>
    </location>
</feature>
<dbReference type="Proteomes" id="UP000663846">
    <property type="component" value="Unassembled WGS sequence"/>
</dbReference>
<evidence type="ECO:0000313" key="1">
    <source>
        <dbReference type="EMBL" id="CAE6348465.1"/>
    </source>
</evidence>
<organism evidence="1 2">
    <name type="scientific">Rhizoctonia solani</name>
    <dbReference type="NCBI Taxonomy" id="456999"/>
    <lineage>
        <taxon>Eukaryota</taxon>
        <taxon>Fungi</taxon>
        <taxon>Dikarya</taxon>
        <taxon>Basidiomycota</taxon>
        <taxon>Agaricomycotina</taxon>
        <taxon>Agaricomycetes</taxon>
        <taxon>Cantharellales</taxon>
        <taxon>Ceratobasidiaceae</taxon>
        <taxon>Rhizoctonia</taxon>
    </lineage>
</organism>
<dbReference type="AlphaFoldDB" id="A0A8H2W8U5"/>
<sequence length="172" mass="19755">VGVLIHTNSLAHFLKEVAFEASDAFNISLALSNYTIRLLHASKDKPDPRGWLLDPSPSRRAGGRMFLKSVGGFDDNDAEYLLNSIWNDRDSFLEVSSRVITPGWALLLLILGEHMQWKSEVDSIWYEGWWPLETLCFRYSLVASANELKSFDAFCWDIVQDRPDPEWEMDDE</sequence>
<proteinExistence type="predicted"/>